<keyword evidence="1" id="KW-0472">Membrane</keyword>
<feature type="transmembrane region" description="Helical" evidence="1">
    <location>
        <begin position="366"/>
        <end position="387"/>
    </location>
</feature>
<gene>
    <name evidence="2" type="ORF">LXN57_39010</name>
</gene>
<keyword evidence="3" id="KW-1185">Reference proteome</keyword>
<comment type="caution">
    <text evidence="2">The sequence shown here is derived from an EMBL/GenBank/DDBJ whole genome shotgun (WGS) entry which is preliminary data.</text>
</comment>
<dbReference type="RefSeq" id="WP_251803254.1">
    <property type="nucleotide sequence ID" value="NZ_JAMQOL010000060.1"/>
</dbReference>
<feature type="transmembrane region" description="Helical" evidence="1">
    <location>
        <begin position="565"/>
        <end position="585"/>
    </location>
</feature>
<feature type="transmembrane region" description="Helical" evidence="1">
    <location>
        <begin position="634"/>
        <end position="658"/>
    </location>
</feature>
<evidence type="ECO:0000256" key="1">
    <source>
        <dbReference type="SAM" id="Phobius"/>
    </source>
</evidence>
<protein>
    <submittedName>
        <fullName evidence="2">Uncharacterized protein</fullName>
    </submittedName>
</protein>
<evidence type="ECO:0000313" key="3">
    <source>
        <dbReference type="Proteomes" id="UP001523216"/>
    </source>
</evidence>
<feature type="transmembrane region" description="Helical" evidence="1">
    <location>
        <begin position="257"/>
        <end position="276"/>
    </location>
</feature>
<evidence type="ECO:0000313" key="2">
    <source>
        <dbReference type="EMBL" id="MCM4083555.1"/>
    </source>
</evidence>
<feature type="transmembrane region" description="Helical" evidence="1">
    <location>
        <begin position="429"/>
        <end position="448"/>
    </location>
</feature>
<feature type="transmembrane region" description="Helical" evidence="1">
    <location>
        <begin position="493"/>
        <end position="517"/>
    </location>
</feature>
<feature type="transmembrane region" description="Helical" evidence="1">
    <location>
        <begin position="606"/>
        <end position="628"/>
    </location>
</feature>
<feature type="transmembrane region" description="Helical" evidence="1">
    <location>
        <begin position="288"/>
        <end position="306"/>
    </location>
</feature>
<reference evidence="2 3" key="1">
    <citation type="submission" date="2022-06" db="EMBL/GenBank/DDBJ databases">
        <title>Actinoplanes abujensis sp. nov., isolated from Nigerian arid soil.</title>
        <authorList>
            <person name="Ding P."/>
        </authorList>
    </citation>
    <scope>NUCLEOTIDE SEQUENCE [LARGE SCALE GENOMIC DNA]</scope>
    <source>
        <strain evidence="3">TRM88002</strain>
    </source>
</reference>
<name>A0ABT0YCS9_9ACTN</name>
<feature type="transmembrane region" description="Helical" evidence="1">
    <location>
        <begin position="537"/>
        <end position="559"/>
    </location>
</feature>
<accession>A0ABT0YCS9</accession>
<feature type="transmembrane region" description="Helical" evidence="1">
    <location>
        <begin position="167"/>
        <end position="193"/>
    </location>
</feature>
<feature type="transmembrane region" description="Helical" evidence="1">
    <location>
        <begin position="326"/>
        <end position="345"/>
    </location>
</feature>
<dbReference type="EMBL" id="JAMQOL010000060">
    <property type="protein sequence ID" value="MCM4083555.1"/>
    <property type="molecule type" value="Genomic_DNA"/>
</dbReference>
<dbReference type="Proteomes" id="UP001523216">
    <property type="component" value="Unassembled WGS sequence"/>
</dbReference>
<sequence length="734" mass="78267">MAMLADTVYNAATGGKPDPENSERQPDPDELLAFTEVKAVEQHLLDSYVEVRFRDEHRWYPEEIDRWLGFLASALSARPNSADLTWWDLRPAPTAKRGGHRLWAYLAALAGIAIWTFLSAAIFNGWIYQQLELGLVAGGRVAAAAAICFVSIAALTRNPRAGLLAALGAYIAGTVSASYDLAVGAAIAGGFAWRPLAVRRPQWWHFPAFACVVATAGAFIQATTPSTGSLTGTPWTQGFGAGFVDGWASRGDEIVNGWLLSALVAGLLLWSVVRLTPREDGAAPTRPGHVRPIACAVIAGLLVGILDSLTDDARPDVTDGWRIGPADGWAVGIAVWCAMTWLAAWRAHPAGQGIPLYERKRKVWRAWFTAAVVGVVTLGLNGMGYSARADMSNPWTRAVAEALGVAVAIWFVQHPDRLAPLHRNAGGRFGIWTCALLLAVVTGGLDAWSAGWTRGPITGLSTGLIVAYALHTLRRRPGATRGSLFVSPLDAGMFAIVVVGIAAGFAYGLMFGVTFGLAVQVSRDVSRRQFPSHSRGLTWLGTLGGAILGVVVAVAAGFSGIPAGWLIPIALTSGVAAAIAFGAEGHALPGDLVMSPQRLLHQDRRTFLAALMIIAVAVGLAAGIRTAAQDTAAYVGVVAALSTTFTYGATAGLLIAVAQSRYGAYSLWRLIYAMQGKLPWRMMTFLNEAYDRGILRQNGPSFQFRHQFLQERLAERYARSGPDRVAAPRDACPQ</sequence>
<keyword evidence="1" id="KW-1133">Transmembrane helix</keyword>
<keyword evidence="1" id="KW-0812">Transmembrane</keyword>
<organism evidence="2 3">
    <name type="scientific">Paractinoplanes hotanensis</name>
    <dbReference type="NCBI Taxonomy" id="2906497"/>
    <lineage>
        <taxon>Bacteria</taxon>
        <taxon>Bacillati</taxon>
        <taxon>Actinomycetota</taxon>
        <taxon>Actinomycetes</taxon>
        <taxon>Micromonosporales</taxon>
        <taxon>Micromonosporaceae</taxon>
        <taxon>Paractinoplanes</taxon>
    </lineage>
</organism>
<feature type="transmembrane region" description="Helical" evidence="1">
    <location>
        <begin position="102"/>
        <end position="127"/>
    </location>
</feature>
<proteinExistence type="predicted"/>
<feature type="transmembrane region" description="Helical" evidence="1">
    <location>
        <begin position="133"/>
        <end position="155"/>
    </location>
</feature>